<dbReference type="Proteomes" id="UP000694548">
    <property type="component" value="Chromosome sgr12"/>
</dbReference>
<organism evidence="8 9">
    <name type="scientific">Nothobranchius furzeri</name>
    <name type="common">Turquoise killifish</name>
    <dbReference type="NCBI Taxonomy" id="105023"/>
    <lineage>
        <taxon>Eukaryota</taxon>
        <taxon>Metazoa</taxon>
        <taxon>Chordata</taxon>
        <taxon>Craniata</taxon>
        <taxon>Vertebrata</taxon>
        <taxon>Euteleostomi</taxon>
        <taxon>Actinopterygii</taxon>
        <taxon>Neopterygii</taxon>
        <taxon>Teleostei</taxon>
        <taxon>Neoteleostei</taxon>
        <taxon>Acanthomorphata</taxon>
        <taxon>Ovalentaria</taxon>
        <taxon>Atherinomorphae</taxon>
        <taxon>Cyprinodontiformes</taxon>
        <taxon>Nothobranchiidae</taxon>
        <taxon>Nothobranchius</taxon>
    </lineage>
</organism>
<reference evidence="8" key="2">
    <citation type="submission" date="2025-08" db="UniProtKB">
        <authorList>
            <consortium name="Ensembl"/>
        </authorList>
    </citation>
    <scope>IDENTIFICATION</scope>
</reference>
<accession>A0A8C6NLH1</accession>
<evidence type="ECO:0000256" key="3">
    <source>
        <dbReference type="ARBA" id="ARBA00022989"/>
    </source>
</evidence>
<evidence type="ECO:0008006" key="10">
    <source>
        <dbReference type="Google" id="ProtNLM"/>
    </source>
</evidence>
<dbReference type="Gene3D" id="2.70.170.10">
    <property type="entry name" value="Neurotransmitter-gated ion-channel ligand-binding domain"/>
    <property type="match status" value="1"/>
</dbReference>
<keyword evidence="3 5" id="KW-1133">Transmembrane helix</keyword>
<reference evidence="8" key="3">
    <citation type="submission" date="2025-09" db="UniProtKB">
        <authorList>
            <consortium name="Ensembl"/>
        </authorList>
    </citation>
    <scope>IDENTIFICATION</scope>
</reference>
<evidence type="ECO:0000256" key="4">
    <source>
        <dbReference type="ARBA" id="ARBA00023136"/>
    </source>
</evidence>
<feature type="transmembrane region" description="Helical" evidence="5">
    <location>
        <begin position="150"/>
        <end position="168"/>
    </location>
</feature>
<dbReference type="PANTHER" id="PTHR18945">
    <property type="entry name" value="NEUROTRANSMITTER GATED ION CHANNEL"/>
    <property type="match status" value="1"/>
</dbReference>
<evidence type="ECO:0000256" key="5">
    <source>
        <dbReference type="SAM" id="Phobius"/>
    </source>
</evidence>
<dbReference type="InterPro" id="IPR036719">
    <property type="entry name" value="Neuro-gated_channel_TM_sf"/>
</dbReference>
<dbReference type="InterPro" id="IPR038050">
    <property type="entry name" value="Neuro_actylchol_rec"/>
</dbReference>
<evidence type="ECO:0000256" key="1">
    <source>
        <dbReference type="ARBA" id="ARBA00004141"/>
    </source>
</evidence>
<dbReference type="GeneTree" id="ENSGT00940000163471"/>
<dbReference type="GO" id="GO:0005230">
    <property type="term" value="F:extracellular ligand-gated monoatomic ion channel activity"/>
    <property type="evidence" value="ECO:0007669"/>
    <property type="project" value="InterPro"/>
</dbReference>
<dbReference type="Gene3D" id="1.20.58.390">
    <property type="entry name" value="Neurotransmitter-gated ion-channel transmembrane domain"/>
    <property type="match status" value="1"/>
</dbReference>
<dbReference type="SUPFAM" id="SSF63712">
    <property type="entry name" value="Nicotinic receptor ligand binding domain-like"/>
    <property type="match status" value="1"/>
</dbReference>
<dbReference type="InterPro" id="IPR006201">
    <property type="entry name" value="Neur_channel"/>
</dbReference>
<reference evidence="8" key="1">
    <citation type="submission" date="2014-08" db="EMBL/GenBank/DDBJ databases">
        <authorList>
            <person name="Senf B."/>
            <person name="Petzold A."/>
            <person name="Downie B.R."/>
            <person name="Koch P."/>
            <person name="Platzer M."/>
        </authorList>
    </citation>
    <scope>NUCLEOTIDE SEQUENCE [LARGE SCALE GENOMIC DNA]</scope>
    <source>
        <strain evidence="8">GRZ</strain>
    </source>
</reference>
<dbReference type="PROSITE" id="PS00236">
    <property type="entry name" value="NEUROTR_ION_CHANNEL"/>
    <property type="match status" value="1"/>
</dbReference>
<evidence type="ECO:0000256" key="2">
    <source>
        <dbReference type="ARBA" id="ARBA00022692"/>
    </source>
</evidence>
<feature type="transmembrane region" description="Helical" evidence="5">
    <location>
        <begin position="119"/>
        <end position="138"/>
    </location>
</feature>
<evidence type="ECO:0000313" key="9">
    <source>
        <dbReference type="Proteomes" id="UP000694548"/>
    </source>
</evidence>
<dbReference type="InterPro" id="IPR006202">
    <property type="entry name" value="Neur_chan_lig-bd"/>
</dbReference>
<name>A0A8C6NLH1_NOTFU</name>
<keyword evidence="2 5" id="KW-0812">Transmembrane</keyword>
<dbReference type="Ensembl" id="ENSNFUT00015010414.1">
    <property type="protein sequence ID" value="ENSNFUP00015009910.1"/>
    <property type="gene ID" value="ENSNFUG00015004880.1"/>
</dbReference>
<protein>
    <recommendedName>
        <fullName evidence="10">5-hydroxytryptamine receptor 3A-like</fullName>
    </recommendedName>
</protein>
<evidence type="ECO:0000259" key="6">
    <source>
        <dbReference type="Pfam" id="PF02931"/>
    </source>
</evidence>
<dbReference type="GO" id="GO:0016020">
    <property type="term" value="C:membrane"/>
    <property type="evidence" value="ECO:0007669"/>
    <property type="project" value="UniProtKB-SubCell"/>
</dbReference>
<dbReference type="SUPFAM" id="SSF90112">
    <property type="entry name" value="Neurotransmitter-gated ion-channel transmembrane pore"/>
    <property type="match status" value="1"/>
</dbReference>
<proteinExistence type="predicted"/>
<sequence length="329" mass="37922">MVENDKAPPVPYLCIYHNNEVELRNDQVVVSTCRMHVYKFPFDIQSCNLSFKSVLYPDDELTITVKEDSKQLTDWSEKIMDSQYEWLFLNMSVTNDTVSYFGFNQTLIVYTVKMKRRSILYVANFLLPVLFFLFLDFASLLMSNSSGEKIGFKITVLLAVTVMQLILNDILPASSNRIPIIVIYCSGIFSLMLLSLLVAILVKYLIDKDSEDSKTDDGARLEERRGTKRCFNCVSVYDKMSDKTSSIYKKENRDSNSQLTEMFLAVEKVSDELEQMRKSLLLTNKNEVVKPGYWTAVAKRINKIFTVMYISGVLVFLCAVFYLWRSDSD</sequence>
<feature type="transmembrane region" description="Helical" evidence="5">
    <location>
        <begin position="180"/>
        <end position="206"/>
    </location>
</feature>
<dbReference type="InterPro" id="IPR006029">
    <property type="entry name" value="Neurotrans-gated_channel_TM"/>
</dbReference>
<feature type="transmembrane region" description="Helical" evidence="5">
    <location>
        <begin position="304"/>
        <end position="324"/>
    </location>
</feature>
<dbReference type="AlphaFoldDB" id="A0A8C6NLH1"/>
<feature type="domain" description="Neurotransmitter-gated ion-channel ligand-binding" evidence="6">
    <location>
        <begin position="12"/>
        <end position="117"/>
    </location>
</feature>
<dbReference type="Pfam" id="PF02932">
    <property type="entry name" value="Neur_chan_memb"/>
    <property type="match status" value="1"/>
</dbReference>
<feature type="domain" description="Neurotransmitter-gated ion-channel transmembrane" evidence="7">
    <location>
        <begin position="128"/>
        <end position="215"/>
    </location>
</feature>
<evidence type="ECO:0000313" key="8">
    <source>
        <dbReference type="Ensembl" id="ENSNFUP00015009910.1"/>
    </source>
</evidence>
<dbReference type="GO" id="GO:0004888">
    <property type="term" value="F:transmembrane signaling receptor activity"/>
    <property type="evidence" value="ECO:0007669"/>
    <property type="project" value="InterPro"/>
</dbReference>
<keyword evidence="9" id="KW-1185">Reference proteome</keyword>
<dbReference type="InterPro" id="IPR018000">
    <property type="entry name" value="Neurotransmitter_ion_chnl_CS"/>
</dbReference>
<evidence type="ECO:0000259" key="7">
    <source>
        <dbReference type="Pfam" id="PF02932"/>
    </source>
</evidence>
<keyword evidence="4 5" id="KW-0472">Membrane</keyword>
<dbReference type="Pfam" id="PF02931">
    <property type="entry name" value="Neur_chan_LBD"/>
    <property type="match status" value="1"/>
</dbReference>
<comment type="subcellular location">
    <subcellularLocation>
        <location evidence="1">Membrane</location>
        <topology evidence="1">Multi-pass membrane protein</topology>
    </subcellularLocation>
</comment>
<dbReference type="InterPro" id="IPR036734">
    <property type="entry name" value="Neur_chan_lig-bd_sf"/>
</dbReference>